<keyword evidence="2 3" id="KW-0862">Zinc</keyword>
<comment type="cofactor">
    <cofactor evidence="3">
        <name>Zn(2+)</name>
        <dbReference type="ChEBI" id="CHEBI:29105"/>
    </cofactor>
    <text evidence="3">Binds 1 zinc ion.</text>
</comment>
<evidence type="ECO:0000256" key="3">
    <source>
        <dbReference type="HAMAP-Rule" id="MF_00649"/>
    </source>
</evidence>
<evidence type="ECO:0000256" key="1">
    <source>
        <dbReference type="ARBA" id="ARBA00022723"/>
    </source>
</evidence>
<gene>
    <name evidence="3" type="primary">yacG</name>
    <name evidence="4" type="ORF">GCM10022228_03060</name>
</gene>
<evidence type="ECO:0000256" key="2">
    <source>
        <dbReference type="ARBA" id="ARBA00022833"/>
    </source>
</evidence>
<comment type="caution">
    <text evidence="4">The sequence shown here is derived from an EMBL/GenBank/DDBJ whole genome shotgun (WGS) entry which is preliminary data.</text>
</comment>
<sequence length="79" mass="8536">MSGNTAASSSAVALPCPECGTRVLWAAQSVYRPFCSRRCQLLDLGAWADESHRIRGEPAMDEADIDGLLREADRDAPLS</sequence>
<comment type="subunit">
    <text evidence="3">Interacts with GyrB.</text>
</comment>
<feature type="binding site" evidence="3">
    <location>
        <position position="19"/>
    </location>
    <ligand>
        <name>Zn(2+)</name>
        <dbReference type="ChEBI" id="CHEBI:29105"/>
    </ligand>
</feature>
<dbReference type="Proteomes" id="UP001500133">
    <property type="component" value="Unassembled WGS sequence"/>
</dbReference>
<keyword evidence="5" id="KW-1185">Reference proteome</keyword>
<dbReference type="HAMAP" id="MF_00649">
    <property type="entry name" value="DNA_gyrase_inhibitor_YacG"/>
    <property type="match status" value="1"/>
</dbReference>
<dbReference type="PANTHER" id="PTHR36150:SF1">
    <property type="entry name" value="DNA GYRASE INHIBITOR YACG"/>
    <property type="match status" value="1"/>
</dbReference>
<evidence type="ECO:0000313" key="5">
    <source>
        <dbReference type="Proteomes" id="UP001500133"/>
    </source>
</evidence>
<dbReference type="SUPFAM" id="SSF57716">
    <property type="entry name" value="Glucocorticoid receptor-like (DNA-binding domain)"/>
    <property type="match status" value="1"/>
</dbReference>
<feature type="binding site" evidence="3">
    <location>
        <position position="16"/>
    </location>
    <ligand>
        <name>Zn(2+)</name>
        <dbReference type="ChEBI" id="CHEBI:29105"/>
    </ligand>
</feature>
<dbReference type="PANTHER" id="PTHR36150">
    <property type="entry name" value="DNA GYRASE INHIBITOR YACG"/>
    <property type="match status" value="1"/>
</dbReference>
<evidence type="ECO:0000313" key="4">
    <source>
        <dbReference type="EMBL" id="GAA3895396.1"/>
    </source>
</evidence>
<dbReference type="RefSeq" id="WP_344701617.1">
    <property type="nucleotide sequence ID" value="NZ_BAAAZT010000013.1"/>
</dbReference>
<feature type="binding site" evidence="3">
    <location>
        <position position="35"/>
    </location>
    <ligand>
        <name>Zn(2+)</name>
        <dbReference type="ChEBI" id="CHEBI:29105"/>
    </ligand>
</feature>
<keyword evidence="1 3" id="KW-0479">Metal-binding</keyword>
<accession>A0ABP7L6W9</accession>
<proteinExistence type="inferred from homology"/>
<reference evidence="5" key="1">
    <citation type="journal article" date="2019" name="Int. J. Syst. Evol. Microbiol.">
        <title>The Global Catalogue of Microorganisms (GCM) 10K type strain sequencing project: providing services to taxonomists for standard genome sequencing and annotation.</title>
        <authorList>
            <consortium name="The Broad Institute Genomics Platform"/>
            <consortium name="The Broad Institute Genome Sequencing Center for Infectious Disease"/>
            <person name="Wu L."/>
            <person name="Ma J."/>
        </authorList>
    </citation>
    <scope>NUCLEOTIDE SEQUENCE [LARGE SCALE GENOMIC DNA]</scope>
    <source>
        <strain evidence="5">JCM 16914</strain>
    </source>
</reference>
<organism evidence="4 5">
    <name type="scientific">Halomonas cibimaris</name>
    <dbReference type="NCBI Taxonomy" id="657012"/>
    <lineage>
        <taxon>Bacteria</taxon>
        <taxon>Pseudomonadati</taxon>
        <taxon>Pseudomonadota</taxon>
        <taxon>Gammaproteobacteria</taxon>
        <taxon>Oceanospirillales</taxon>
        <taxon>Halomonadaceae</taxon>
        <taxon>Halomonas</taxon>
    </lineage>
</organism>
<comment type="similarity">
    <text evidence="3">Belongs to the DNA gyrase inhibitor YacG family.</text>
</comment>
<dbReference type="EMBL" id="BAAAZT010000013">
    <property type="protein sequence ID" value="GAA3895396.1"/>
    <property type="molecule type" value="Genomic_DNA"/>
</dbReference>
<dbReference type="Gene3D" id="3.30.50.10">
    <property type="entry name" value="Erythroid Transcription Factor GATA-1, subunit A"/>
    <property type="match status" value="1"/>
</dbReference>
<feature type="binding site" evidence="3">
    <location>
        <position position="39"/>
    </location>
    <ligand>
        <name>Zn(2+)</name>
        <dbReference type="ChEBI" id="CHEBI:29105"/>
    </ligand>
</feature>
<protein>
    <recommendedName>
        <fullName evidence="3">DNA gyrase inhibitor YacG</fullName>
    </recommendedName>
</protein>
<dbReference type="Pfam" id="PF03884">
    <property type="entry name" value="YacG"/>
    <property type="match status" value="1"/>
</dbReference>
<dbReference type="InterPro" id="IPR013088">
    <property type="entry name" value="Znf_NHR/GATA"/>
</dbReference>
<name>A0ABP7L6W9_9GAMM</name>
<dbReference type="InterPro" id="IPR005584">
    <property type="entry name" value="DNA_gyrase_inhibitor_YacG"/>
</dbReference>
<comment type="function">
    <text evidence="3">Inhibits all the catalytic activities of DNA gyrase by preventing its interaction with DNA. Acts by binding directly to the C-terminal domain of GyrB, which probably disrupts DNA binding by the gyrase.</text>
</comment>
<dbReference type="NCBIfam" id="NF001638">
    <property type="entry name" value="PRK00418.1"/>
    <property type="match status" value="1"/>
</dbReference>